<name>A0A917ZXD2_9ACTN</name>
<gene>
    <name evidence="1" type="ORF">GCM10012280_52700</name>
</gene>
<dbReference type="InterPro" id="IPR045652">
    <property type="entry name" value="DUF6397"/>
</dbReference>
<evidence type="ECO:0000313" key="1">
    <source>
        <dbReference type="EMBL" id="GGO95459.1"/>
    </source>
</evidence>
<dbReference type="EMBL" id="BMMS01000025">
    <property type="protein sequence ID" value="GGO95459.1"/>
    <property type="molecule type" value="Genomic_DNA"/>
</dbReference>
<comment type="caution">
    <text evidence="1">The sequence shown here is derived from an EMBL/GenBank/DDBJ whole genome shotgun (WGS) entry which is preliminary data.</text>
</comment>
<reference evidence="1" key="2">
    <citation type="submission" date="2020-09" db="EMBL/GenBank/DDBJ databases">
        <authorList>
            <person name="Sun Q."/>
            <person name="Zhou Y."/>
        </authorList>
    </citation>
    <scope>NUCLEOTIDE SEQUENCE</scope>
    <source>
        <strain evidence="1">CGMCC 4.7201</strain>
    </source>
</reference>
<sequence length="245" mass="26107">MAAVKSGAAEFVGRAEVRERLGLDEGQLRLALELGEVRCGADGSVDPAEVLRVRSVPGFPEALRERIADVGAVAGAEILGVSAHRFGRLARAGRFRPVRWYVNRYRAVVWRYLAAELREFAAGPPPPTGGVPEGDARARGWRARRAEQLLRDAPGPWERAAVWACLLGDVGRVGDQVPVSAEEAALLARLAPSLRGGGPGWPLRPEVLESVLTAQGPDEVAWVAGALATALMRARAAAEPPPRSP</sequence>
<organism evidence="1 2">
    <name type="scientific">Wenjunlia tyrosinilytica</name>
    <dbReference type="NCBI Taxonomy" id="1544741"/>
    <lineage>
        <taxon>Bacteria</taxon>
        <taxon>Bacillati</taxon>
        <taxon>Actinomycetota</taxon>
        <taxon>Actinomycetes</taxon>
        <taxon>Kitasatosporales</taxon>
        <taxon>Streptomycetaceae</taxon>
        <taxon>Wenjunlia</taxon>
    </lineage>
</organism>
<dbReference type="Pfam" id="PF19934">
    <property type="entry name" value="DUF6397"/>
    <property type="match status" value="1"/>
</dbReference>
<dbReference type="AlphaFoldDB" id="A0A917ZXD2"/>
<dbReference type="RefSeq" id="WP_189134280.1">
    <property type="nucleotide sequence ID" value="NZ_BMMS01000025.1"/>
</dbReference>
<reference evidence="1" key="1">
    <citation type="journal article" date="2014" name="Int. J. Syst. Evol. Microbiol.">
        <title>Complete genome sequence of Corynebacterium casei LMG S-19264T (=DSM 44701T), isolated from a smear-ripened cheese.</title>
        <authorList>
            <consortium name="US DOE Joint Genome Institute (JGI-PGF)"/>
            <person name="Walter F."/>
            <person name="Albersmeier A."/>
            <person name="Kalinowski J."/>
            <person name="Ruckert C."/>
        </authorList>
    </citation>
    <scope>NUCLEOTIDE SEQUENCE</scope>
    <source>
        <strain evidence="1">CGMCC 4.7201</strain>
    </source>
</reference>
<accession>A0A917ZXD2</accession>
<evidence type="ECO:0000313" key="2">
    <source>
        <dbReference type="Proteomes" id="UP000641932"/>
    </source>
</evidence>
<dbReference type="Proteomes" id="UP000641932">
    <property type="component" value="Unassembled WGS sequence"/>
</dbReference>
<proteinExistence type="predicted"/>
<protein>
    <submittedName>
        <fullName evidence="1">Uncharacterized protein</fullName>
    </submittedName>
</protein>
<keyword evidence="2" id="KW-1185">Reference proteome</keyword>